<evidence type="ECO:0000256" key="1">
    <source>
        <dbReference type="SAM" id="MobiDB-lite"/>
    </source>
</evidence>
<keyword evidence="3" id="KW-1185">Reference proteome</keyword>
<dbReference type="AlphaFoldDB" id="W7TI73"/>
<gene>
    <name evidence="2" type="ORF">Naga_101230g2</name>
</gene>
<reference evidence="2 3" key="1">
    <citation type="journal article" date="2014" name="Mol. Plant">
        <title>Chromosome Scale Genome Assembly and Transcriptome Profiling of Nannochloropsis gaditana in Nitrogen Depletion.</title>
        <authorList>
            <person name="Corteggiani Carpinelli E."/>
            <person name="Telatin A."/>
            <person name="Vitulo N."/>
            <person name="Forcato C."/>
            <person name="D'Angelo M."/>
            <person name="Schiavon R."/>
            <person name="Vezzi A."/>
            <person name="Giacometti G.M."/>
            <person name="Morosinotto T."/>
            <person name="Valle G."/>
        </authorList>
    </citation>
    <scope>NUCLEOTIDE SEQUENCE [LARGE SCALE GENOMIC DNA]</scope>
    <source>
        <strain evidence="2 3">B-31</strain>
    </source>
</reference>
<feature type="compositionally biased region" description="Basic and acidic residues" evidence="1">
    <location>
        <begin position="74"/>
        <end position="95"/>
    </location>
</feature>
<evidence type="ECO:0000313" key="3">
    <source>
        <dbReference type="Proteomes" id="UP000019335"/>
    </source>
</evidence>
<protein>
    <submittedName>
        <fullName evidence="2">Uncharacterized protein</fullName>
    </submittedName>
</protein>
<name>W7TI73_9STRA</name>
<dbReference type="Proteomes" id="UP000019335">
    <property type="component" value="Unassembled WGS sequence"/>
</dbReference>
<accession>W7TI73</accession>
<feature type="region of interest" description="Disordered" evidence="1">
    <location>
        <begin position="72"/>
        <end position="96"/>
    </location>
</feature>
<sequence>MGKNEAKRLRHVLLKRCTAGGLCVLEAFSVIGRLEFGVVANGGRAVERGCSLPLDFAGSLLRKLSSFAKRAKSMKKEERRSIRDGKRGEKSDTKKKSAIYKVDDLMAGWAGEQGDECGPTSGPRTCYFLGFLFPSCPVRYWKIGYERCGRSGGCHG</sequence>
<organism evidence="2 3">
    <name type="scientific">Nannochloropsis gaditana</name>
    <dbReference type="NCBI Taxonomy" id="72520"/>
    <lineage>
        <taxon>Eukaryota</taxon>
        <taxon>Sar</taxon>
        <taxon>Stramenopiles</taxon>
        <taxon>Ochrophyta</taxon>
        <taxon>Eustigmatophyceae</taxon>
        <taxon>Eustigmatales</taxon>
        <taxon>Monodopsidaceae</taxon>
        <taxon>Nannochloropsis</taxon>
    </lineage>
</organism>
<dbReference type="EMBL" id="AZIL01002905">
    <property type="protein sequence ID" value="EWM20634.1"/>
    <property type="molecule type" value="Genomic_DNA"/>
</dbReference>
<comment type="caution">
    <text evidence="2">The sequence shown here is derived from an EMBL/GenBank/DDBJ whole genome shotgun (WGS) entry which is preliminary data.</text>
</comment>
<evidence type="ECO:0000313" key="2">
    <source>
        <dbReference type="EMBL" id="EWM20634.1"/>
    </source>
</evidence>
<proteinExistence type="predicted"/>